<sequence length="472" mass="48503">MAERGVVAGFQLTLKSRAAELGTWTDARGPDGVLSGALLFDERLLAEPAARERLVAAVLADRDLQRRGVAGLVPVADLVGGGSETWLLTGRAVTPVVAHLLAPAGSGPAPGVAEAVSVLTDTAHTLIAVHEAGLTHGAVHAGTVVIGEDGSALLAERGLADALRGRAPAPERDLSSWSSLARSLAGTWAAGSPEAAKILADAGRTATGRGLAEALGVLSAAGRPGRAVLAALAQQRIEPTGPSPAVTAGMPDTTDVVDEGEIVTLLGTPGPMSTGAFNSTNGTNGPTGHNGDRDRETGEEIRFGPGVPGPTAAEDIWRTGREQLQTVHAQNDRPRAARWRRGRAIGAALVAAAVVIAVIFVLFNRGPALAVSSVDVRTPKKTHGCGATIMVTGTIKTNGAGGTVDYEWHRSDKKAPIRGTETVTSGATSHEVSLRWTVDGQGDFRGIATLKVLSPVTDDKPIQDKASFTYKC</sequence>
<name>A0A919V6X9_9ACTN</name>
<evidence type="ECO:0000256" key="1">
    <source>
        <dbReference type="SAM" id="MobiDB-lite"/>
    </source>
</evidence>
<feature type="transmembrane region" description="Helical" evidence="2">
    <location>
        <begin position="344"/>
        <end position="363"/>
    </location>
</feature>
<proteinExistence type="predicted"/>
<evidence type="ECO:0000313" key="4">
    <source>
        <dbReference type="Proteomes" id="UP000606172"/>
    </source>
</evidence>
<evidence type="ECO:0000313" key="3">
    <source>
        <dbReference type="EMBL" id="GII92928.1"/>
    </source>
</evidence>
<feature type="compositionally biased region" description="Basic and acidic residues" evidence="1">
    <location>
        <begin position="290"/>
        <end position="302"/>
    </location>
</feature>
<reference evidence="3" key="1">
    <citation type="submission" date="2021-01" db="EMBL/GenBank/DDBJ databases">
        <title>Whole genome shotgun sequence of Sinosporangium siamense NBRC 109515.</title>
        <authorList>
            <person name="Komaki H."/>
            <person name="Tamura T."/>
        </authorList>
    </citation>
    <scope>NUCLEOTIDE SEQUENCE</scope>
    <source>
        <strain evidence="3">NBRC 109515</strain>
    </source>
</reference>
<feature type="region of interest" description="Disordered" evidence="1">
    <location>
        <begin position="270"/>
        <end position="310"/>
    </location>
</feature>
<organism evidence="3 4">
    <name type="scientific">Sinosporangium siamense</name>
    <dbReference type="NCBI Taxonomy" id="1367973"/>
    <lineage>
        <taxon>Bacteria</taxon>
        <taxon>Bacillati</taxon>
        <taxon>Actinomycetota</taxon>
        <taxon>Actinomycetes</taxon>
        <taxon>Streptosporangiales</taxon>
        <taxon>Streptosporangiaceae</taxon>
        <taxon>Sinosporangium</taxon>
    </lineage>
</organism>
<dbReference type="EMBL" id="BOOW01000019">
    <property type="protein sequence ID" value="GII92928.1"/>
    <property type="molecule type" value="Genomic_DNA"/>
</dbReference>
<evidence type="ECO:0000256" key="2">
    <source>
        <dbReference type="SAM" id="Phobius"/>
    </source>
</evidence>
<keyword evidence="4" id="KW-1185">Reference proteome</keyword>
<dbReference type="Proteomes" id="UP000606172">
    <property type="component" value="Unassembled WGS sequence"/>
</dbReference>
<accession>A0A919V6X9</accession>
<comment type="caution">
    <text evidence="3">The sequence shown here is derived from an EMBL/GenBank/DDBJ whole genome shotgun (WGS) entry which is preliminary data.</text>
</comment>
<dbReference type="AlphaFoldDB" id="A0A919V6X9"/>
<protein>
    <submittedName>
        <fullName evidence="3">Uncharacterized protein</fullName>
    </submittedName>
</protein>
<keyword evidence="2" id="KW-0812">Transmembrane</keyword>
<gene>
    <name evidence="3" type="ORF">Ssi02_31590</name>
</gene>
<dbReference type="Gene3D" id="1.10.510.10">
    <property type="entry name" value="Transferase(Phosphotransferase) domain 1"/>
    <property type="match status" value="1"/>
</dbReference>
<dbReference type="RefSeq" id="WP_204026092.1">
    <property type="nucleotide sequence ID" value="NZ_BOOW01000019.1"/>
</dbReference>
<keyword evidence="2" id="KW-1133">Transmembrane helix</keyword>
<feature type="compositionally biased region" description="Low complexity" evidence="1">
    <location>
        <begin position="278"/>
        <end position="289"/>
    </location>
</feature>
<keyword evidence="2" id="KW-0472">Membrane</keyword>